<dbReference type="RefSeq" id="WP_071784209.1">
    <property type="nucleotide sequence ID" value="NZ_BORS01000014.1"/>
</dbReference>
<gene>
    <name evidence="3" type="primary">copZ</name>
    <name evidence="3" type="ORF">J41TS4_37370</name>
</gene>
<dbReference type="AlphaFoldDB" id="A0A919Y559"/>
<dbReference type="PROSITE" id="PS50846">
    <property type="entry name" value="HMA_2"/>
    <property type="match status" value="1"/>
</dbReference>
<dbReference type="Proteomes" id="UP000678895">
    <property type="component" value="Unassembled WGS sequence"/>
</dbReference>
<keyword evidence="4" id="KW-1185">Reference proteome</keyword>
<dbReference type="GO" id="GO:0006825">
    <property type="term" value="P:copper ion transport"/>
    <property type="evidence" value="ECO:0007669"/>
    <property type="project" value="InterPro"/>
</dbReference>
<dbReference type="GO" id="GO:0005507">
    <property type="term" value="F:copper ion binding"/>
    <property type="evidence" value="ECO:0007669"/>
    <property type="project" value="InterPro"/>
</dbReference>
<dbReference type="InterPro" id="IPR006121">
    <property type="entry name" value="HMA_dom"/>
</dbReference>
<evidence type="ECO:0000313" key="3">
    <source>
        <dbReference type="EMBL" id="GIO43979.1"/>
    </source>
</evidence>
<feature type="domain" description="HMA" evidence="2">
    <location>
        <begin position="2"/>
        <end position="66"/>
    </location>
</feature>
<dbReference type="InterPro" id="IPR000428">
    <property type="entry name" value="Cu-bd"/>
</dbReference>
<dbReference type="InterPro" id="IPR036163">
    <property type="entry name" value="HMA_dom_sf"/>
</dbReference>
<comment type="caution">
    <text evidence="3">The sequence shown here is derived from an EMBL/GenBank/DDBJ whole genome shotgun (WGS) entry which is preliminary data.</text>
</comment>
<sequence>MSNVTLKVEGMSCNHCVKSVEGAVKELGAEAKVDLAAKSVTVAYDADKVTVEAIKGAIEEQGYDVVGE</sequence>
<dbReference type="Gene3D" id="3.30.70.100">
    <property type="match status" value="1"/>
</dbReference>
<dbReference type="SUPFAM" id="SSF55008">
    <property type="entry name" value="HMA, heavy metal-associated domain"/>
    <property type="match status" value="1"/>
</dbReference>
<name>A0A919Y559_9BACL</name>
<proteinExistence type="predicted"/>
<dbReference type="PRINTS" id="PR00944">
    <property type="entry name" value="CUEXPORT"/>
</dbReference>
<reference evidence="3" key="1">
    <citation type="submission" date="2021-03" db="EMBL/GenBank/DDBJ databases">
        <title>Antimicrobial resistance genes in bacteria isolated from Japanese honey, and their potential for conferring macrolide and lincosamide resistance in the American foulbrood pathogen Paenibacillus larvae.</title>
        <authorList>
            <person name="Okamoto M."/>
            <person name="Kumagai M."/>
            <person name="Kanamori H."/>
            <person name="Takamatsu D."/>
        </authorList>
    </citation>
    <scope>NUCLEOTIDE SEQUENCE</scope>
    <source>
        <strain evidence="3">J41TS4</strain>
    </source>
</reference>
<protein>
    <submittedName>
        <fullName evidence="3">Copper chaperone CopZ</fullName>
    </submittedName>
</protein>
<evidence type="ECO:0000259" key="2">
    <source>
        <dbReference type="PROSITE" id="PS50846"/>
    </source>
</evidence>
<dbReference type="Pfam" id="PF00403">
    <property type="entry name" value="HMA"/>
    <property type="match status" value="1"/>
</dbReference>
<dbReference type="EMBL" id="BORS01000014">
    <property type="protein sequence ID" value="GIO43979.1"/>
    <property type="molecule type" value="Genomic_DNA"/>
</dbReference>
<dbReference type="InterPro" id="IPR006122">
    <property type="entry name" value="HMA_Cu_ion-bd"/>
</dbReference>
<dbReference type="FunFam" id="3.30.70.100:FF:000001">
    <property type="entry name" value="ATPase copper transporting beta"/>
    <property type="match status" value="1"/>
</dbReference>
<evidence type="ECO:0000313" key="4">
    <source>
        <dbReference type="Proteomes" id="UP000678895"/>
    </source>
</evidence>
<evidence type="ECO:0000256" key="1">
    <source>
        <dbReference type="ARBA" id="ARBA00022723"/>
    </source>
</evidence>
<keyword evidence="1" id="KW-0479">Metal-binding</keyword>
<dbReference type="CDD" id="cd00371">
    <property type="entry name" value="HMA"/>
    <property type="match status" value="1"/>
</dbReference>
<dbReference type="NCBIfam" id="TIGR00003">
    <property type="entry name" value="copper ion binding protein"/>
    <property type="match status" value="1"/>
</dbReference>
<accession>A0A919Y559</accession>
<organism evidence="3 4">
    <name type="scientific">Paenibacillus apis</name>
    <dbReference type="NCBI Taxonomy" id="1792174"/>
    <lineage>
        <taxon>Bacteria</taxon>
        <taxon>Bacillati</taxon>
        <taxon>Bacillota</taxon>
        <taxon>Bacilli</taxon>
        <taxon>Bacillales</taxon>
        <taxon>Paenibacillaceae</taxon>
        <taxon>Paenibacillus</taxon>
    </lineage>
</organism>